<accession>A0A9P7VJ05</accession>
<dbReference type="AlphaFoldDB" id="A0A9P7VJ05"/>
<feature type="chain" id="PRO_5040282233" description="Heterokaryon incompatibility domain-containing protein" evidence="1">
    <location>
        <begin position="36"/>
        <end position="622"/>
    </location>
</feature>
<dbReference type="RefSeq" id="XP_043035491.1">
    <property type="nucleotide sequence ID" value="XM_043189154.1"/>
</dbReference>
<reference evidence="2" key="1">
    <citation type="submission" date="2020-11" db="EMBL/GenBank/DDBJ databases">
        <title>Adaptations for nitrogen fixation in a non-lichenized fungal sporocarp promotes dispersal by wood-feeding termites.</title>
        <authorList>
            <consortium name="DOE Joint Genome Institute"/>
            <person name="Koch R.A."/>
            <person name="Yoon G."/>
            <person name="Arayal U."/>
            <person name="Lail K."/>
            <person name="Amirebrahimi M."/>
            <person name="Labutti K."/>
            <person name="Lipzen A."/>
            <person name="Riley R."/>
            <person name="Barry K."/>
            <person name="Henrissat B."/>
            <person name="Grigoriev I.V."/>
            <person name="Herr J.R."/>
            <person name="Aime M.C."/>
        </authorList>
    </citation>
    <scope>NUCLEOTIDE SEQUENCE</scope>
    <source>
        <strain evidence="2">MCA 3950</strain>
    </source>
</reference>
<keyword evidence="1" id="KW-0732">Signal</keyword>
<dbReference type="EMBL" id="MU250555">
    <property type="protein sequence ID" value="KAG7441991.1"/>
    <property type="molecule type" value="Genomic_DNA"/>
</dbReference>
<evidence type="ECO:0000313" key="2">
    <source>
        <dbReference type="EMBL" id="KAG7441991.1"/>
    </source>
</evidence>
<sequence length="622" mass="71498">MLRACSLMNPLLLGYQHLFLFTATWTGRLKSPAYGDDGFDTTPTRGVAIVGRKLGMDGTEWDRRYYDDTIHEFRWNEQVDVMYKSLPEVAISAFTETRQAESSIPVPKQRSYAGRRPVIPSSLADTPCARLGVTGLLEKLMTILGTSYEEPSISSLLETYIARGYDFGTAYARLRRFWYFDLSNISDELRTREARDGGMRRDVLVNNKIVSYHVPARRVWDLYSNRVVSWSVAHQWPWGISHAWVEEEGRADVMTPINGYEWPVPIPKDANLDLIRIEMLNLGAEYVWLDVLCLRQAGGQREDLRMEEWKVDVPTIGYVYRWANQVVCYFSGLGRPFRLKGGDLESDRCWFRRAWTLQEINRNPIIGGDTGDDKALEEEMRARFEKEMSSLRDMESEGNVFDVLAEMQKRISTNPVDKISGLVYLLYLQVIPAYSETQSLEDAWTALVGVLWERRRADLFFGYPNPGNGSKYWRPSWRQVMTEVLPSPCLTWLGRVERKEEINADWYEGPCIESGYVRRLAQGSLAGKRRMGELVVEDNTGVKHTFKVTAEHQYSIPEGLYTLLGSPTIDGLKPVHAQNWVVGRRVSENMFQKMSVFEIPDPEEVKRLYHLGVAIEINIFLV</sequence>
<evidence type="ECO:0000256" key="1">
    <source>
        <dbReference type="SAM" id="SignalP"/>
    </source>
</evidence>
<evidence type="ECO:0000313" key="3">
    <source>
        <dbReference type="Proteomes" id="UP000812287"/>
    </source>
</evidence>
<protein>
    <recommendedName>
        <fullName evidence="4">Heterokaryon incompatibility domain-containing protein</fullName>
    </recommendedName>
</protein>
<dbReference type="GeneID" id="66111451"/>
<keyword evidence="3" id="KW-1185">Reference proteome</keyword>
<feature type="signal peptide" evidence="1">
    <location>
        <begin position="1"/>
        <end position="35"/>
    </location>
</feature>
<proteinExistence type="predicted"/>
<comment type="caution">
    <text evidence="2">The sequence shown here is derived from an EMBL/GenBank/DDBJ whole genome shotgun (WGS) entry which is preliminary data.</text>
</comment>
<gene>
    <name evidence="2" type="ORF">BT62DRAFT_974246</name>
</gene>
<dbReference type="Proteomes" id="UP000812287">
    <property type="component" value="Unassembled WGS sequence"/>
</dbReference>
<evidence type="ECO:0008006" key="4">
    <source>
        <dbReference type="Google" id="ProtNLM"/>
    </source>
</evidence>
<dbReference type="OrthoDB" id="5418601at2759"/>
<organism evidence="2 3">
    <name type="scientific">Guyanagaster necrorhizus</name>
    <dbReference type="NCBI Taxonomy" id="856835"/>
    <lineage>
        <taxon>Eukaryota</taxon>
        <taxon>Fungi</taxon>
        <taxon>Dikarya</taxon>
        <taxon>Basidiomycota</taxon>
        <taxon>Agaricomycotina</taxon>
        <taxon>Agaricomycetes</taxon>
        <taxon>Agaricomycetidae</taxon>
        <taxon>Agaricales</taxon>
        <taxon>Marasmiineae</taxon>
        <taxon>Physalacriaceae</taxon>
        <taxon>Guyanagaster</taxon>
    </lineage>
</organism>
<name>A0A9P7VJ05_9AGAR</name>